<accession>A0A512H8X7</accession>
<feature type="transmembrane region" description="Helical" evidence="1">
    <location>
        <begin position="126"/>
        <end position="145"/>
    </location>
</feature>
<proteinExistence type="predicted"/>
<dbReference type="SUPFAM" id="SSF103481">
    <property type="entry name" value="Multidrug resistance efflux transporter EmrE"/>
    <property type="match status" value="2"/>
</dbReference>
<evidence type="ECO:0000313" key="3">
    <source>
        <dbReference type="EMBL" id="GEO81860.1"/>
    </source>
</evidence>
<reference evidence="3 4" key="1">
    <citation type="submission" date="2019-07" db="EMBL/GenBank/DDBJ databases">
        <title>Whole genome shotgun sequence of Rhodospirillum oryzae NBRC 107573.</title>
        <authorList>
            <person name="Hosoyama A."/>
            <person name="Uohara A."/>
            <person name="Ohji S."/>
            <person name="Ichikawa N."/>
        </authorList>
    </citation>
    <scope>NUCLEOTIDE SEQUENCE [LARGE SCALE GENOMIC DNA]</scope>
    <source>
        <strain evidence="3 4">NBRC 107573</strain>
    </source>
</reference>
<dbReference type="Pfam" id="PF00892">
    <property type="entry name" value="EamA"/>
    <property type="match status" value="2"/>
</dbReference>
<feature type="domain" description="EamA" evidence="2">
    <location>
        <begin position="13"/>
        <end position="143"/>
    </location>
</feature>
<evidence type="ECO:0000313" key="4">
    <source>
        <dbReference type="Proteomes" id="UP000321567"/>
    </source>
</evidence>
<evidence type="ECO:0000259" key="2">
    <source>
        <dbReference type="Pfam" id="PF00892"/>
    </source>
</evidence>
<gene>
    <name evidence="3" type="ORF">ROR02_19910</name>
</gene>
<feature type="transmembrane region" description="Helical" evidence="1">
    <location>
        <begin position="12"/>
        <end position="33"/>
    </location>
</feature>
<feature type="transmembrane region" description="Helical" evidence="1">
    <location>
        <begin position="188"/>
        <end position="206"/>
    </location>
</feature>
<comment type="caution">
    <text evidence="3">The sequence shown here is derived from an EMBL/GenBank/DDBJ whole genome shotgun (WGS) entry which is preliminary data.</text>
</comment>
<keyword evidence="1" id="KW-0472">Membrane</keyword>
<feature type="transmembrane region" description="Helical" evidence="1">
    <location>
        <begin position="248"/>
        <end position="269"/>
    </location>
</feature>
<sequence>MNARTAAHRQRATLIGFTAILMWGTLALFSTWSAPVPPFQLTAMAFTIAFLLMAGKWLATGTPARMHLRQPPAAWALGVAGLFGFHFFYFMAIRLAPPVEASLIAYLWPLLIVVFSALLPGERLRWFHGLGAVLGLGGTALLVTRGGGGLAFDPAHLSGHGAALASALIWSSYSVLSRRFGQVPTDAVGWFCAVTALLALVCHFIFEATVWPASALGWVAVAGLGLGPVGAAFFVWDHGVKHGDIQVLGALSYTAPLISTALLIVFGLAQPTATVALACLLIVGGAVLASKDFLLRRAGRKHQG</sequence>
<dbReference type="PANTHER" id="PTHR22911">
    <property type="entry name" value="ACYL-MALONYL CONDENSING ENZYME-RELATED"/>
    <property type="match status" value="1"/>
</dbReference>
<dbReference type="EMBL" id="BJZO01000051">
    <property type="protein sequence ID" value="GEO81860.1"/>
    <property type="molecule type" value="Genomic_DNA"/>
</dbReference>
<dbReference type="InterPro" id="IPR037185">
    <property type="entry name" value="EmrE-like"/>
</dbReference>
<dbReference type="GO" id="GO:0016020">
    <property type="term" value="C:membrane"/>
    <property type="evidence" value="ECO:0007669"/>
    <property type="project" value="InterPro"/>
</dbReference>
<keyword evidence="1" id="KW-1133">Transmembrane helix</keyword>
<feature type="transmembrane region" description="Helical" evidence="1">
    <location>
        <begin position="39"/>
        <end position="59"/>
    </location>
</feature>
<evidence type="ECO:0000256" key="1">
    <source>
        <dbReference type="SAM" id="Phobius"/>
    </source>
</evidence>
<keyword evidence="1" id="KW-0812">Transmembrane</keyword>
<name>A0A512H8X7_9PROT</name>
<dbReference type="RefSeq" id="WP_147163881.1">
    <property type="nucleotide sequence ID" value="NZ_BJZO01000051.1"/>
</dbReference>
<dbReference type="OrthoDB" id="9795732at2"/>
<dbReference type="PANTHER" id="PTHR22911:SF76">
    <property type="entry name" value="EAMA DOMAIN-CONTAINING PROTEIN"/>
    <property type="match status" value="1"/>
</dbReference>
<keyword evidence="4" id="KW-1185">Reference proteome</keyword>
<feature type="transmembrane region" description="Helical" evidence="1">
    <location>
        <begin position="103"/>
        <end position="119"/>
    </location>
</feature>
<feature type="transmembrane region" description="Helical" evidence="1">
    <location>
        <begin position="71"/>
        <end position="91"/>
    </location>
</feature>
<protein>
    <submittedName>
        <fullName evidence="3">Membrane protein</fullName>
    </submittedName>
</protein>
<dbReference type="AlphaFoldDB" id="A0A512H8X7"/>
<feature type="transmembrane region" description="Helical" evidence="1">
    <location>
        <begin position="218"/>
        <end position="236"/>
    </location>
</feature>
<dbReference type="InterPro" id="IPR000620">
    <property type="entry name" value="EamA_dom"/>
</dbReference>
<organism evidence="3 4">
    <name type="scientific">Pararhodospirillum oryzae</name>
    <dbReference type="NCBI Taxonomy" id="478448"/>
    <lineage>
        <taxon>Bacteria</taxon>
        <taxon>Pseudomonadati</taxon>
        <taxon>Pseudomonadota</taxon>
        <taxon>Alphaproteobacteria</taxon>
        <taxon>Rhodospirillales</taxon>
        <taxon>Rhodospirillaceae</taxon>
        <taxon>Pararhodospirillum</taxon>
    </lineage>
</organism>
<feature type="transmembrane region" description="Helical" evidence="1">
    <location>
        <begin position="275"/>
        <end position="294"/>
    </location>
</feature>
<dbReference type="Proteomes" id="UP000321567">
    <property type="component" value="Unassembled WGS sequence"/>
</dbReference>
<feature type="domain" description="EamA" evidence="2">
    <location>
        <begin position="158"/>
        <end position="290"/>
    </location>
</feature>
<feature type="transmembrane region" description="Helical" evidence="1">
    <location>
        <begin position="157"/>
        <end position="176"/>
    </location>
</feature>